<comment type="caution">
    <text evidence="1">The sequence shown here is derived from an EMBL/GenBank/DDBJ whole genome shotgun (WGS) entry which is preliminary data.</text>
</comment>
<protein>
    <submittedName>
        <fullName evidence="1">Uncharacterized protein</fullName>
    </submittedName>
</protein>
<name>I1E0H6_9GAMM</name>
<proteinExistence type="predicted"/>
<keyword evidence="2" id="KW-1185">Reference proteome</keyword>
<organism evidence="1 2">
    <name type="scientific">Rheinheimera nanhaiensis E407-8</name>
    <dbReference type="NCBI Taxonomy" id="562729"/>
    <lineage>
        <taxon>Bacteria</taxon>
        <taxon>Pseudomonadati</taxon>
        <taxon>Pseudomonadota</taxon>
        <taxon>Gammaproteobacteria</taxon>
        <taxon>Chromatiales</taxon>
        <taxon>Chromatiaceae</taxon>
        <taxon>Rheinheimera</taxon>
    </lineage>
</organism>
<dbReference type="EMBL" id="BAFK01000017">
    <property type="protein sequence ID" value="GAB59804.1"/>
    <property type="molecule type" value="Genomic_DNA"/>
</dbReference>
<dbReference type="AlphaFoldDB" id="I1E0H6"/>
<reference evidence="1 2" key="1">
    <citation type="journal article" date="2012" name="J. Bacteriol.">
        <title>Genome Sequence of the Protease-Producing Bacterium Rheinheimera nanhaiensis E407-8T, Isolated from Deep-Sea Sediment of the South China Sea.</title>
        <authorList>
            <person name="Zhang X.-Y."/>
            <person name="Zhang Y.-J."/>
            <person name="Qin Q.-L."/>
            <person name="Xie B.-B."/>
            <person name="Chen X.-L."/>
            <person name="Zhou B.-C."/>
            <person name="Zhang Y.-Z."/>
        </authorList>
    </citation>
    <scope>NUCLEOTIDE SEQUENCE [LARGE SCALE GENOMIC DNA]</scope>
    <source>
        <strain evidence="1 2">E407-8</strain>
    </source>
</reference>
<evidence type="ECO:0000313" key="2">
    <source>
        <dbReference type="Proteomes" id="UP000004374"/>
    </source>
</evidence>
<sequence>MRTGGRVYPEVPCSSINGFCRRGYAMTQKTALCCGKAS</sequence>
<gene>
    <name evidence="1" type="ORF">RNAN_2817</name>
</gene>
<evidence type="ECO:0000313" key="1">
    <source>
        <dbReference type="EMBL" id="GAB59804.1"/>
    </source>
</evidence>
<accession>I1E0H6</accession>
<dbReference type="Proteomes" id="UP000004374">
    <property type="component" value="Unassembled WGS sequence"/>
</dbReference>
<dbReference type="STRING" id="562729.RNAN_2817"/>